<dbReference type="EMBL" id="LAZR01030717">
    <property type="protein sequence ID" value="KKL55778.1"/>
    <property type="molecule type" value="Genomic_DNA"/>
</dbReference>
<proteinExistence type="predicted"/>
<feature type="non-terminal residue" evidence="1">
    <location>
        <position position="1"/>
    </location>
</feature>
<evidence type="ECO:0000313" key="1">
    <source>
        <dbReference type="EMBL" id="KKL55778.1"/>
    </source>
</evidence>
<reference evidence="1" key="1">
    <citation type="journal article" date="2015" name="Nature">
        <title>Complex archaea that bridge the gap between prokaryotes and eukaryotes.</title>
        <authorList>
            <person name="Spang A."/>
            <person name="Saw J.H."/>
            <person name="Jorgensen S.L."/>
            <person name="Zaremba-Niedzwiedzka K."/>
            <person name="Martijn J."/>
            <person name="Lind A.E."/>
            <person name="van Eijk R."/>
            <person name="Schleper C."/>
            <person name="Guy L."/>
            <person name="Ettema T.J."/>
        </authorList>
    </citation>
    <scope>NUCLEOTIDE SEQUENCE</scope>
</reference>
<comment type="caution">
    <text evidence="1">The sequence shown here is derived from an EMBL/GenBank/DDBJ whole genome shotgun (WGS) entry which is preliminary data.</text>
</comment>
<dbReference type="AlphaFoldDB" id="A0A0F9D260"/>
<accession>A0A0F9D260</accession>
<sequence>SNITHDVNKLGESGLTFDFVNGDADALTIAWDETA</sequence>
<organism evidence="1">
    <name type="scientific">marine sediment metagenome</name>
    <dbReference type="NCBI Taxonomy" id="412755"/>
    <lineage>
        <taxon>unclassified sequences</taxon>
        <taxon>metagenomes</taxon>
        <taxon>ecological metagenomes</taxon>
    </lineage>
</organism>
<gene>
    <name evidence="1" type="ORF">LCGC14_2251990</name>
</gene>
<name>A0A0F9D260_9ZZZZ</name>
<protein>
    <submittedName>
        <fullName evidence="1">Uncharacterized protein</fullName>
    </submittedName>
</protein>